<gene>
    <name evidence="8" type="ORF">Gohar_019657</name>
</gene>
<evidence type="ECO:0000313" key="8">
    <source>
        <dbReference type="EMBL" id="MBA0818376.1"/>
    </source>
</evidence>
<evidence type="ECO:0000256" key="5">
    <source>
        <dbReference type="ARBA" id="ARBA00035155"/>
    </source>
</evidence>
<evidence type="ECO:0000256" key="7">
    <source>
        <dbReference type="RuleBase" id="RU003631"/>
    </source>
</evidence>
<dbReference type="NCBIfam" id="TIGR01011">
    <property type="entry name" value="rpsB_bact"/>
    <property type="match status" value="1"/>
</dbReference>
<accession>A0A7J9I8C6</accession>
<reference evidence="8 9" key="1">
    <citation type="journal article" date="2019" name="Genome Biol. Evol.">
        <title>Insights into the evolution of the New World diploid cottons (Gossypium, subgenus Houzingenia) based on genome sequencing.</title>
        <authorList>
            <person name="Grover C.E."/>
            <person name="Arick M.A. 2nd"/>
            <person name="Thrash A."/>
            <person name="Conover J.L."/>
            <person name="Sanders W.S."/>
            <person name="Peterson D.G."/>
            <person name="Frelichowski J.E."/>
            <person name="Scheffler J.A."/>
            <person name="Scheffler B.E."/>
            <person name="Wendel J.F."/>
        </authorList>
    </citation>
    <scope>NUCLEOTIDE SEQUENCE [LARGE SCALE GENOMIC DNA]</scope>
    <source>
        <strain evidence="8">0</strain>
        <tissue evidence="8">Leaf</tissue>
    </source>
</reference>
<proteinExistence type="inferred from homology"/>
<dbReference type="InterPro" id="IPR005706">
    <property type="entry name" value="Ribosomal_uS2_bac/mit/plastid"/>
</dbReference>
<dbReference type="PRINTS" id="PR00395">
    <property type="entry name" value="RIBOSOMALS2"/>
</dbReference>
<name>A0A7J9I8C6_9ROSI</name>
<protein>
    <recommendedName>
        <fullName evidence="5">Small ribosomal subunit protein uS2c</fullName>
    </recommendedName>
    <alternativeName>
        <fullName evidence="6">30S ribosomal protein S2, chloroplastic</fullName>
    </alternativeName>
</protein>
<dbReference type="SUPFAM" id="SSF52313">
    <property type="entry name" value="Ribosomal protein S2"/>
    <property type="match status" value="1"/>
</dbReference>
<dbReference type="InterPro" id="IPR001865">
    <property type="entry name" value="Ribosomal_uS2"/>
</dbReference>
<dbReference type="Gene3D" id="3.40.50.10490">
    <property type="entry name" value="Glucose-6-phosphate isomerase like protein, domain 1"/>
    <property type="match status" value="1"/>
</dbReference>
<keyword evidence="3 7" id="KW-0689">Ribosomal protein</keyword>
<dbReference type="EMBL" id="JABFAD010269814">
    <property type="protein sequence ID" value="MBA0818376.1"/>
    <property type="molecule type" value="Genomic_DNA"/>
</dbReference>
<dbReference type="InterPro" id="IPR023591">
    <property type="entry name" value="Ribosomal_uS2_flav_dom_sf"/>
</dbReference>
<dbReference type="Proteomes" id="UP000593560">
    <property type="component" value="Unassembled WGS sequence"/>
</dbReference>
<dbReference type="InterPro" id="IPR018130">
    <property type="entry name" value="Ribosomal_uS2_CS"/>
</dbReference>
<dbReference type="Pfam" id="PF00318">
    <property type="entry name" value="Ribosomal_S2"/>
    <property type="match status" value="1"/>
</dbReference>
<dbReference type="GO" id="GO:0005763">
    <property type="term" value="C:mitochondrial small ribosomal subunit"/>
    <property type="evidence" value="ECO:0007669"/>
    <property type="project" value="TreeGrafter"/>
</dbReference>
<evidence type="ECO:0000256" key="4">
    <source>
        <dbReference type="ARBA" id="ARBA00023274"/>
    </source>
</evidence>
<evidence type="ECO:0000256" key="3">
    <source>
        <dbReference type="ARBA" id="ARBA00022980"/>
    </source>
</evidence>
<comment type="similarity">
    <text evidence="2 7">Belongs to the universal ribosomal protein uS2 family.</text>
</comment>
<organism evidence="8 9">
    <name type="scientific">Gossypium harknessii</name>
    <dbReference type="NCBI Taxonomy" id="34285"/>
    <lineage>
        <taxon>Eukaryota</taxon>
        <taxon>Viridiplantae</taxon>
        <taxon>Streptophyta</taxon>
        <taxon>Embryophyta</taxon>
        <taxon>Tracheophyta</taxon>
        <taxon>Spermatophyta</taxon>
        <taxon>Magnoliopsida</taxon>
        <taxon>eudicotyledons</taxon>
        <taxon>Gunneridae</taxon>
        <taxon>Pentapetalae</taxon>
        <taxon>rosids</taxon>
        <taxon>malvids</taxon>
        <taxon>Malvales</taxon>
        <taxon>Malvaceae</taxon>
        <taxon>Malvoideae</taxon>
        <taxon>Gossypium</taxon>
    </lineage>
</organism>
<dbReference type="FunFam" id="1.10.287.610:FF:000001">
    <property type="entry name" value="30S ribosomal protein S2"/>
    <property type="match status" value="1"/>
</dbReference>
<dbReference type="PANTHER" id="PTHR12534:SF0">
    <property type="entry name" value="SMALL RIBOSOMAL SUBUNIT PROTEIN US2M"/>
    <property type="match status" value="1"/>
</dbReference>
<dbReference type="Gene3D" id="1.10.287.610">
    <property type="entry name" value="Helix hairpin bin"/>
    <property type="match status" value="1"/>
</dbReference>
<evidence type="ECO:0000256" key="2">
    <source>
        <dbReference type="ARBA" id="ARBA00006242"/>
    </source>
</evidence>
<dbReference type="PROSITE" id="PS00963">
    <property type="entry name" value="RIBOSOMAL_S2_2"/>
    <property type="match status" value="1"/>
</dbReference>
<comment type="caution">
    <text evidence="8">The sequence shown here is derived from an EMBL/GenBank/DDBJ whole genome shotgun (WGS) entry which is preliminary data.</text>
</comment>
<dbReference type="GO" id="GO:0009536">
    <property type="term" value="C:plastid"/>
    <property type="evidence" value="ECO:0007669"/>
    <property type="project" value="UniProtKB-SubCell"/>
</dbReference>
<dbReference type="GO" id="GO:0006412">
    <property type="term" value="P:translation"/>
    <property type="evidence" value="ECO:0007669"/>
    <property type="project" value="InterPro"/>
</dbReference>
<evidence type="ECO:0000313" key="9">
    <source>
        <dbReference type="Proteomes" id="UP000593560"/>
    </source>
</evidence>
<evidence type="ECO:0000256" key="1">
    <source>
        <dbReference type="ARBA" id="ARBA00004474"/>
    </source>
</evidence>
<dbReference type="HAMAP" id="MF_00291_B">
    <property type="entry name" value="Ribosomal_uS2_B"/>
    <property type="match status" value="1"/>
</dbReference>
<sequence length="180" mass="20440">MAPYISAKRIGIHITNLTRTARFLSKACDLVFDAANKEKQFLIIGTKNKAADSVAQAAIRAWCHYVNKKWLGGMLRNWPTTETRLHNFRDLGTKQKTGGLNRLPKRDTAMLKRQLSHLQTYLGGIKYMTRLPNIVIIVDQQEEYTVLRECITLGIPTIYLTDTNSDLDLTDISIPSMMTL</sequence>
<comment type="subcellular location">
    <subcellularLocation>
        <location evidence="1">Plastid</location>
    </subcellularLocation>
</comment>
<dbReference type="OrthoDB" id="937410at2759"/>
<dbReference type="PANTHER" id="PTHR12534">
    <property type="entry name" value="30S RIBOSOMAL PROTEIN S2 PROKARYOTIC AND ORGANELLAR"/>
    <property type="match status" value="1"/>
</dbReference>
<dbReference type="AlphaFoldDB" id="A0A7J9I8C6"/>
<keyword evidence="4 7" id="KW-0687">Ribonucleoprotein</keyword>
<dbReference type="GO" id="GO:0003735">
    <property type="term" value="F:structural constituent of ribosome"/>
    <property type="evidence" value="ECO:0007669"/>
    <property type="project" value="InterPro"/>
</dbReference>
<evidence type="ECO:0000256" key="6">
    <source>
        <dbReference type="ARBA" id="ARBA00035546"/>
    </source>
</evidence>
<keyword evidence="9" id="KW-1185">Reference proteome</keyword>
<dbReference type="CDD" id="cd01425">
    <property type="entry name" value="RPS2"/>
    <property type="match status" value="1"/>
</dbReference>